<dbReference type="Gene3D" id="3.30.565.10">
    <property type="entry name" value="Histidine kinase-like ATPase, C-terminal domain"/>
    <property type="match status" value="1"/>
</dbReference>
<dbReference type="EMBL" id="JBAWKS010000001">
    <property type="protein sequence ID" value="MEI4548954.1"/>
    <property type="molecule type" value="Genomic_DNA"/>
</dbReference>
<dbReference type="Gene3D" id="3.60.40.10">
    <property type="entry name" value="PPM-type phosphatase domain"/>
    <property type="match status" value="1"/>
</dbReference>
<accession>A0ABU8EPT4</accession>
<dbReference type="InterPro" id="IPR003594">
    <property type="entry name" value="HATPase_dom"/>
</dbReference>
<protein>
    <submittedName>
        <fullName evidence="4">Fused response regulator/phosphatase</fullName>
    </submittedName>
</protein>
<dbReference type="Gene3D" id="3.40.50.2300">
    <property type="match status" value="1"/>
</dbReference>
<dbReference type="PANTHER" id="PTHR43156">
    <property type="entry name" value="STAGE II SPORULATION PROTEIN E-RELATED"/>
    <property type="match status" value="1"/>
</dbReference>
<dbReference type="InterPro" id="IPR001789">
    <property type="entry name" value="Sig_transdc_resp-reg_receiver"/>
</dbReference>
<dbReference type="PROSITE" id="PS50110">
    <property type="entry name" value="RESPONSE_REGULATORY"/>
    <property type="match status" value="1"/>
</dbReference>
<dbReference type="PANTHER" id="PTHR43156:SF2">
    <property type="entry name" value="STAGE II SPORULATION PROTEIN E"/>
    <property type="match status" value="1"/>
</dbReference>
<keyword evidence="5" id="KW-1185">Reference proteome</keyword>
<dbReference type="SMART" id="SM00331">
    <property type="entry name" value="PP2C_SIG"/>
    <property type="match status" value="1"/>
</dbReference>
<dbReference type="Proteomes" id="UP001382455">
    <property type="component" value="Unassembled WGS sequence"/>
</dbReference>
<dbReference type="InterPro" id="IPR052016">
    <property type="entry name" value="Bact_Sigma-Reg"/>
</dbReference>
<dbReference type="RefSeq" id="WP_105170698.1">
    <property type="nucleotide sequence ID" value="NZ_JBAWKS010000001.1"/>
</dbReference>
<dbReference type="SUPFAM" id="SSF52172">
    <property type="entry name" value="CheY-like"/>
    <property type="match status" value="1"/>
</dbReference>
<reference evidence="4 5" key="1">
    <citation type="submission" date="2023-12" db="EMBL/GenBank/DDBJ databases">
        <title>Friends and Foes: Symbiotic and Algicidal bacterial influence on Karenia brevis blooms.</title>
        <authorList>
            <person name="Fei C."/>
            <person name="Mohamed A.R."/>
            <person name="Booker A."/>
            <person name="Arshad M."/>
            <person name="Klass S."/>
            <person name="Ahn S."/>
            <person name="Gilbert P.M."/>
            <person name="Heil C.A."/>
            <person name="Martinez J.M."/>
            <person name="Amin S.A."/>
        </authorList>
    </citation>
    <scope>NUCLEOTIDE SEQUENCE [LARGE SCALE GENOMIC DNA]</scope>
    <source>
        <strain evidence="4 5">CE15</strain>
    </source>
</reference>
<dbReference type="SUPFAM" id="SSF55874">
    <property type="entry name" value="ATPase domain of HSP90 chaperone/DNA topoisomerase II/histidine kinase"/>
    <property type="match status" value="1"/>
</dbReference>
<dbReference type="InterPro" id="IPR011006">
    <property type="entry name" value="CheY-like_superfamily"/>
</dbReference>
<evidence type="ECO:0000256" key="1">
    <source>
        <dbReference type="ARBA" id="ARBA00022801"/>
    </source>
</evidence>
<gene>
    <name evidence="4" type="ORF">WAE96_04400</name>
</gene>
<dbReference type="InterPro" id="IPR001932">
    <property type="entry name" value="PPM-type_phosphatase-like_dom"/>
</dbReference>
<dbReference type="Pfam" id="PF07228">
    <property type="entry name" value="SpoIIE"/>
    <property type="match status" value="1"/>
</dbReference>
<organism evidence="4 5">
    <name type="scientific">Pseudoalteromonas spongiae</name>
    <dbReference type="NCBI Taxonomy" id="298657"/>
    <lineage>
        <taxon>Bacteria</taxon>
        <taxon>Pseudomonadati</taxon>
        <taxon>Pseudomonadota</taxon>
        <taxon>Gammaproteobacteria</taxon>
        <taxon>Alteromonadales</taxon>
        <taxon>Pseudoalteromonadaceae</taxon>
        <taxon>Pseudoalteromonas</taxon>
    </lineage>
</organism>
<dbReference type="InterPro" id="IPR036457">
    <property type="entry name" value="PPM-type-like_dom_sf"/>
</dbReference>
<comment type="caution">
    <text evidence="4">The sequence shown here is derived from an EMBL/GenBank/DDBJ whole genome shotgun (WGS) entry which is preliminary data.</text>
</comment>
<proteinExistence type="predicted"/>
<feature type="domain" description="Response regulatory" evidence="3">
    <location>
        <begin position="2"/>
        <end position="118"/>
    </location>
</feature>
<evidence type="ECO:0000256" key="2">
    <source>
        <dbReference type="PROSITE-ProRule" id="PRU00169"/>
    </source>
</evidence>
<name>A0ABU8EPT4_9GAMM</name>
<evidence type="ECO:0000313" key="5">
    <source>
        <dbReference type="Proteomes" id="UP001382455"/>
    </source>
</evidence>
<dbReference type="Pfam" id="PF00072">
    <property type="entry name" value="Response_reg"/>
    <property type="match status" value="1"/>
</dbReference>
<dbReference type="CDD" id="cd16936">
    <property type="entry name" value="HATPase_RsbW-like"/>
    <property type="match status" value="1"/>
</dbReference>
<sequence>MKILVVDDQELNRNLLRFMLEQEQHHVALASDGEEALTVFDEFSPDLVLLDVVMPKMDGFEVAPLLKAKSADVYLPIIFITALDDKSSLEKCLQVGGDDFLNKPFDKVILSAKIKAHARTREFSIKTYKQNQELAYYQLHTEREHELVEHIFENALEKRFLLPELVEFNLSPASMFNGDLFLMAPSCTGGIYVLMGDFTGHGLAAAMGALPASKIFYSMTQKGLPVGDIAAELNSTLSELLPGNMFCAATILELNSSGRSFSAWLGGLPDSFLLSKEGKVKQKLTSRHMALGILEDYEFERDTIYVETELDDKIILYTDGVIEAENTKGEFFGEERLLRKVTASSFTELGSIVDSVKRFTGKQDQQDDLSLALVKCRPSNIEPQLSDEYMTTPLNMAMTLDAERLKQTDPVVDVVEMICAMKGCSEHRSNLFLLISETFNNALEHGVLGLESCLKDSDVGFCEYYELRAERLAELSAGAINIDVSYLPEDPKISFTITDSGDGFTRKNIANDDNNFHGRGLGLIKEIAESVSQNESGNSITVTYSLLHN</sequence>
<dbReference type="Pfam" id="PF13581">
    <property type="entry name" value="HATPase_c_2"/>
    <property type="match status" value="1"/>
</dbReference>
<keyword evidence="2" id="KW-0597">Phosphoprotein</keyword>
<feature type="modified residue" description="4-aspartylphosphate" evidence="2">
    <location>
        <position position="51"/>
    </location>
</feature>
<keyword evidence="1" id="KW-0378">Hydrolase</keyword>
<evidence type="ECO:0000313" key="4">
    <source>
        <dbReference type="EMBL" id="MEI4548954.1"/>
    </source>
</evidence>
<evidence type="ECO:0000259" key="3">
    <source>
        <dbReference type="PROSITE" id="PS50110"/>
    </source>
</evidence>
<dbReference type="InterPro" id="IPR036890">
    <property type="entry name" value="HATPase_C_sf"/>
</dbReference>
<dbReference type="SUPFAM" id="SSF81606">
    <property type="entry name" value="PP2C-like"/>
    <property type="match status" value="1"/>
</dbReference>
<dbReference type="SMART" id="SM00448">
    <property type="entry name" value="REC"/>
    <property type="match status" value="1"/>
</dbReference>